<evidence type="ECO:0000313" key="8">
    <source>
        <dbReference type="EMBL" id="TCN22734.1"/>
    </source>
</evidence>
<dbReference type="GO" id="GO:0030245">
    <property type="term" value="P:cellulose catabolic process"/>
    <property type="evidence" value="ECO:0007669"/>
    <property type="project" value="InterPro"/>
</dbReference>
<keyword evidence="2 4" id="KW-0378">Hydrolase</keyword>
<dbReference type="InterPro" id="IPR049475">
    <property type="entry name" value="Mann_GBD_bact"/>
</dbReference>
<dbReference type="GO" id="GO:0016985">
    <property type="term" value="F:mannan endo-1,4-beta-mannosidase activity"/>
    <property type="evidence" value="ECO:0007669"/>
    <property type="project" value="InterPro"/>
</dbReference>
<dbReference type="Gene3D" id="2.60.120.430">
    <property type="entry name" value="Galactose-binding lectin"/>
    <property type="match status" value="1"/>
</dbReference>
<dbReference type="InterPro" id="IPR013783">
    <property type="entry name" value="Ig-like_fold"/>
</dbReference>
<accession>A0A4R2BB17</accession>
<name>A0A4R2BB17_9BACI</name>
<dbReference type="PRINTS" id="PR00739">
    <property type="entry name" value="GLHYDRLASE26"/>
</dbReference>
<sequence length="1051" mass="113640">MKKNRILLHSIMASTLVLPLLPVIPAQAAPSENAKSNGSSHVNKTKPVAKGQAKKRLENFVDAKATKNTKSLFAYLQDIRGKHVLFGHQHATDEGLTLTGSGAFESEVKNSVGDYPAVFGWDTLSLEGKEKPGVANDPVQSSANLAKSMKEAHEHGGIIALSTHFPNFVTGGSFNDTGGSVVENILPGGSKHAEFNAFLDHIANFANGLKDDDGELIPVLFRPFHEQNGGWFWWGAKTTTTSQYVELYRYTVEYLRDKKNVHNFLYVYSPNGTFGGNEDSYLTTYPGDDYVDILGMDQYDNQANPGTESFLKNLVNDLGMISRLADSKGKIATFSEFGYSPQGMKTTGNGDLKWFTRLIDAIKADPDAKRISYMQTWANFALNGNLFVPYNDAPNGLGDHELLPDFADFYNDPYTSFLNEVEGVYNYKVKADKESPFMHVVSPTASSTVTAAETTIRARVLNQKTDKVVYIDPVSQKEVPMSLDSDGYYSAQWFPAAEFNGKSADITVKSYSADGAVQEQSVKIFVKVPEISIKKLTFDRDMEGAKNNGTYPESITSTLSHTVLGEDGKLKINVQGLNHEDTWQELKLELPAISEAVNLSDVKRVKFDILLPASAAGQNTDASIRGLVMLPPDWDTKYGLAATEEKLSDLESVTLEGAEFVKYPVTIDLNDPAKSSSATSFALSLVGNGLGFDGAVYVDNIEFLSTYAEASQDPSLVDDFEAYQGDNAALGTKWVHAGGDATAVSLNGSNESGGMYGLKFDYTLGGSGYAGITKSLGGVDWSGANKLKFWLVPDGKKQKMVVQLRVDGISYEAYPSLEGTTPHWEEIHFSEFKVAPWDTANIGKTLNKISLKNVQDFAIYVNSVDGATLSSSLYLDDIKAINDGTGGVPNGGTGSGSTPEHPGILYDFESDVQGWGVEQNQANAAIPSVTSSAATSGSKSLASSFDLTKAGGFELTKVQDADFSAVDRISAKVKLSSGTANVRLYIKTGSNWEWHDSGVVAVDSSEFKTLMITLDPAWSLGSVNSVGIKVEPTSGNGTAEVYVDEVTLTDN</sequence>
<dbReference type="Gene3D" id="2.60.40.10">
    <property type="entry name" value="Immunoglobulins"/>
    <property type="match status" value="1"/>
</dbReference>
<dbReference type="InterPro" id="IPR017853">
    <property type="entry name" value="GH"/>
</dbReference>
<proteinExistence type="inferred from homology"/>
<evidence type="ECO:0000256" key="6">
    <source>
        <dbReference type="SAM" id="SignalP"/>
    </source>
</evidence>
<keyword evidence="3 4" id="KW-0326">Glycosidase</keyword>
<dbReference type="GO" id="GO:0006080">
    <property type="term" value="P:substituted mannan metabolic process"/>
    <property type="evidence" value="ECO:0007669"/>
    <property type="project" value="InterPro"/>
</dbReference>
<dbReference type="Pfam" id="PF03425">
    <property type="entry name" value="CBM_11"/>
    <property type="match status" value="1"/>
</dbReference>
<dbReference type="PANTHER" id="PTHR40079">
    <property type="entry name" value="MANNAN ENDO-1,4-BETA-MANNOSIDASE E-RELATED"/>
    <property type="match status" value="1"/>
</dbReference>
<evidence type="ECO:0000313" key="9">
    <source>
        <dbReference type="Proteomes" id="UP000295689"/>
    </source>
</evidence>
<dbReference type="PANTHER" id="PTHR40079:SF4">
    <property type="entry name" value="GH26 DOMAIN-CONTAINING PROTEIN-RELATED"/>
    <property type="match status" value="1"/>
</dbReference>
<evidence type="ECO:0000256" key="5">
    <source>
        <dbReference type="SAM" id="MobiDB-lite"/>
    </source>
</evidence>
<dbReference type="Pfam" id="PF02156">
    <property type="entry name" value="Glyco_hydro_26"/>
    <property type="match status" value="1"/>
</dbReference>
<dbReference type="SUPFAM" id="SSF51445">
    <property type="entry name" value="(Trans)glycosidases"/>
    <property type="match status" value="1"/>
</dbReference>
<feature type="active site" description="Nucleophile" evidence="4">
    <location>
        <position position="336"/>
    </location>
</feature>
<protein>
    <submittedName>
        <fullName evidence="8">Mannan endo-1,4-beta-mannosidase</fullName>
    </submittedName>
</protein>
<dbReference type="Gene3D" id="2.60.120.260">
    <property type="entry name" value="Galactose-binding domain-like"/>
    <property type="match status" value="2"/>
</dbReference>
<dbReference type="GO" id="GO:0008810">
    <property type="term" value="F:cellulase activity"/>
    <property type="evidence" value="ECO:0007669"/>
    <property type="project" value="InterPro"/>
</dbReference>
<evidence type="ECO:0000256" key="4">
    <source>
        <dbReference type="PROSITE-ProRule" id="PRU01100"/>
    </source>
</evidence>
<dbReference type="InterPro" id="IPR008979">
    <property type="entry name" value="Galactose-bd-like_sf"/>
</dbReference>
<dbReference type="InterPro" id="IPR000805">
    <property type="entry name" value="Glyco_hydro_26"/>
</dbReference>
<keyword evidence="6" id="KW-0732">Signal</keyword>
<dbReference type="EMBL" id="SLVV01000010">
    <property type="protein sequence ID" value="TCN22734.1"/>
    <property type="molecule type" value="Genomic_DNA"/>
</dbReference>
<reference evidence="8 9" key="1">
    <citation type="journal article" date="2015" name="Stand. Genomic Sci.">
        <title>Genomic Encyclopedia of Bacterial and Archaeal Type Strains, Phase III: the genomes of soil and plant-associated and newly described type strains.</title>
        <authorList>
            <person name="Whitman W.B."/>
            <person name="Woyke T."/>
            <person name="Klenk H.P."/>
            <person name="Zhou Y."/>
            <person name="Lilburn T.G."/>
            <person name="Beck B.J."/>
            <person name="De Vos P."/>
            <person name="Vandamme P."/>
            <person name="Eisen J.A."/>
            <person name="Garrity G."/>
            <person name="Hugenholtz P."/>
            <person name="Kyrpides N.C."/>
        </authorList>
    </citation>
    <scope>NUCLEOTIDE SEQUENCE [LARGE SCALE GENOMIC DNA]</scope>
    <source>
        <strain evidence="8 9">CV53</strain>
    </source>
</reference>
<feature type="signal peptide" evidence="6">
    <location>
        <begin position="1"/>
        <end position="28"/>
    </location>
</feature>
<comment type="similarity">
    <text evidence="1 4">Belongs to the glycosyl hydrolase 26 family.</text>
</comment>
<evidence type="ECO:0000259" key="7">
    <source>
        <dbReference type="PROSITE" id="PS51764"/>
    </source>
</evidence>
<feature type="active site" description="Proton donor" evidence="4">
    <location>
        <position position="226"/>
    </location>
</feature>
<dbReference type="Pfam" id="PF21253">
    <property type="entry name" value="Mann_GBD_bact"/>
    <property type="match status" value="1"/>
</dbReference>
<dbReference type="Pfam" id="PF09212">
    <property type="entry name" value="CBM27"/>
    <property type="match status" value="1"/>
</dbReference>
<feature type="compositionally biased region" description="Polar residues" evidence="5">
    <location>
        <begin position="33"/>
        <end position="42"/>
    </location>
</feature>
<feature type="chain" id="PRO_5020465265" evidence="6">
    <location>
        <begin position="29"/>
        <end position="1051"/>
    </location>
</feature>
<dbReference type="PROSITE" id="PS51764">
    <property type="entry name" value="GH26"/>
    <property type="match status" value="1"/>
</dbReference>
<dbReference type="SUPFAM" id="SSF49785">
    <property type="entry name" value="Galactose-binding domain-like"/>
    <property type="match status" value="3"/>
</dbReference>
<evidence type="ECO:0000256" key="3">
    <source>
        <dbReference type="ARBA" id="ARBA00023295"/>
    </source>
</evidence>
<keyword evidence="9" id="KW-1185">Reference proteome</keyword>
<dbReference type="RefSeq" id="WP_132009684.1">
    <property type="nucleotide sequence ID" value="NZ_JABUHM010000011.1"/>
</dbReference>
<dbReference type="Gene3D" id="3.20.20.80">
    <property type="entry name" value="Glycosidases"/>
    <property type="match status" value="1"/>
</dbReference>
<dbReference type="InterPro" id="IPR005087">
    <property type="entry name" value="CBM11"/>
</dbReference>
<feature type="region of interest" description="Disordered" evidence="5">
    <location>
        <begin position="30"/>
        <end position="53"/>
    </location>
</feature>
<evidence type="ECO:0000256" key="2">
    <source>
        <dbReference type="ARBA" id="ARBA00022801"/>
    </source>
</evidence>
<comment type="caution">
    <text evidence="8">The sequence shown here is derived from an EMBL/GenBank/DDBJ whole genome shotgun (WGS) entry which is preliminary data.</text>
</comment>
<organism evidence="8 9">
    <name type="scientific">Mesobacillus foraminis</name>
    <dbReference type="NCBI Taxonomy" id="279826"/>
    <lineage>
        <taxon>Bacteria</taxon>
        <taxon>Bacillati</taxon>
        <taxon>Bacillota</taxon>
        <taxon>Bacilli</taxon>
        <taxon>Bacillales</taxon>
        <taxon>Bacillaceae</taxon>
        <taxon>Mesobacillus</taxon>
    </lineage>
</organism>
<evidence type="ECO:0000256" key="1">
    <source>
        <dbReference type="ARBA" id="ARBA00007754"/>
    </source>
</evidence>
<dbReference type="InterPro" id="IPR022790">
    <property type="entry name" value="GH26_dom"/>
</dbReference>
<feature type="domain" description="GH26" evidence="7">
    <location>
        <begin position="67"/>
        <end position="419"/>
    </location>
</feature>
<gene>
    <name evidence="8" type="ORF">EV146_110220</name>
</gene>
<dbReference type="Proteomes" id="UP000295689">
    <property type="component" value="Unassembled WGS sequence"/>
</dbReference>
<dbReference type="AlphaFoldDB" id="A0A4R2BB17"/>
<dbReference type="InterPro" id="IPR015295">
    <property type="entry name" value="CBM27"/>
</dbReference>